<accession>A0A8X7BZL9</accession>
<organism evidence="2 3">
    <name type="scientific">Trichonephila inaurata madagascariensis</name>
    <dbReference type="NCBI Taxonomy" id="2747483"/>
    <lineage>
        <taxon>Eukaryota</taxon>
        <taxon>Metazoa</taxon>
        <taxon>Ecdysozoa</taxon>
        <taxon>Arthropoda</taxon>
        <taxon>Chelicerata</taxon>
        <taxon>Arachnida</taxon>
        <taxon>Araneae</taxon>
        <taxon>Araneomorphae</taxon>
        <taxon>Entelegynae</taxon>
        <taxon>Araneoidea</taxon>
        <taxon>Nephilidae</taxon>
        <taxon>Trichonephila</taxon>
        <taxon>Trichonephila inaurata</taxon>
    </lineage>
</organism>
<dbReference type="AlphaFoldDB" id="A0A8X7BZL9"/>
<sequence>MSRCWGSFHHRVNDESSSGFTPREMISAGFELK</sequence>
<comment type="caution">
    <text evidence="2">The sequence shown here is derived from an EMBL/GenBank/DDBJ whole genome shotgun (WGS) entry which is preliminary data.</text>
</comment>
<evidence type="ECO:0000256" key="1">
    <source>
        <dbReference type="SAM" id="MobiDB-lite"/>
    </source>
</evidence>
<evidence type="ECO:0000313" key="3">
    <source>
        <dbReference type="Proteomes" id="UP000886998"/>
    </source>
</evidence>
<evidence type="ECO:0000313" key="2">
    <source>
        <dbReference type="EMBL" id="GFY49770.1"/>
    </source>
</evidence>
<name>A0A8X7BZL9_9ARAC</name>
<protein>
    <submittedName>
        <fullName evidence="2">Uncharacterized protein</fullName>
    </submittedName>
</protein>
<feature type="non-terminal residue" evidence="2">
    <location>
        <position position="33"/>
    </location>
</feature>
<reference evidence="2" key="1">
    <citation type="submission" date="2020-08" db="EMBL/GenBank/DDBJ databases">
        <title>Multicomponent nature underlies the extraordinary mechanical properties of spider dragline silk.</title>
        <authorList>
            <person name="Kono N."/>
            <person name="Nakamura H."/>
            <person name="Mori M."/>
            <person name="Yoshida Y."/>
            <person name="Ohtoshi R."/>
            <person name="Malay A.D."/>
            <person name="Moran D.A.P."/>
            <person name="Tomita M."/>
            <person name="Numata K."/>
            <person name="Arakawa K."/>
        </authorList>
    </citation>
    <scope>NUCLEOTIDE SEQUENCE</scope>
</reference>
<proteinExistence type="predicted"/>
<gene>
    <name evidence="2" type="ORF">TNIN_467991</name>
</gene>
<dbReference type="EMBL" id="BMAV01007165">
    <property type="protein sequence ID" value="GFY49770.1"/>
    <property type="molecule type" value="Genomic_DNA"/>
</dbReference>
<feature type="region of interest" description="Disordered" evidence="1">
    <location>
        <begin position="1"/>
        <end position="33"/>
    </location>
</feature>
<keyword evidence="3" id="KW-1185">Reference proteome</keyword>
<dbReference type="Proteomes" id="UP000886998">
    <property type="component" value="Unassembled WGS sequence"/>
</dbReference>